<dbReference type="OrthoDB" id="2420415at2759"/>
<dbReference type="SMART" id="SM00726">
    <property type="entry name" value="UIM"/>
    <property type="match status" value="2"/>
</dbReference>
<dbReference type="RefSeq" id="XP_031568318.1">
    <property type="nucleotide sequence ID" value="XM_031712458.1"/>
</dbReference>
<evidence type="ECO:0000256" key="1">
    <source>
        <dbReference type="SAM" id="MobiDB-lite"/>
    </source>
</evidence>
<dbReference type="SUPFAM" id="SSF54001">
    <property type="entry name" value="Cysteine proteinases"/>
    <property type="match status" value="1"/>
</dbReference>
<dbReference type="GO" id="GO:0004843">
    <property type="term" value="F:cysteine-type deubiquitinase activity"/>
    <property type="evidence" value="ECO:0007669"/>
    <property type="project" value="InterPro"/>
</dbReference>
<dbReference type="InterPro" id="IPR028889">
    <property type="entry name" value="USP"/>
</dbReference>
<dbReference type="PROSITE" id="PS00972">
    <property type="entry name" value="USP_1"/>
    <property type="match status" value="1"/>
</dbReference>
<organism evidence="3 4">
    <name type="scientific">Actinia tenebrosa</name>
    <name type="common">Australian red waratah sea anemone</name>
    <dbReference type="NCBI Taxonomy" id="6105"/>
    <lineage>
        <taxon>Eukaryota</taxon>
        <taxon>Metazoa</taxon>
        <taxon>Cnidaria</taxon>
        <taxon>Anthozoa</taxon>
        <taxon>Hexacorallia</taxon>
        <taxon>Actiniaria</taxon>
        <taxon>Actiniidae</taxon>
        <taxon>Actinia</taxon>
    </lineage>
</organism>
<dbReference type="AlphaFoldDB" id="A0A6P8IPM9"/>
<dbReference type="CDD" id="cd20485">
    <property type="entry name" value="USP25_USP28_C-like"/>
    <property type="match status" value="1"/>
</dbReference>
<evidence type="ECO:0000259" key="2">
    <source>
        <dbReference type="PROSITE" id="PS50235"/>
    </source>
</evidence>
<dbReference type="InterPro" id="IPR050164">
    <property type="entry name" value="Peptidase_C19"/>
</dbReference>
<dbReference type="PROSITE" id="PS00973">
    <property type="entry name" value="USP_2"/>
    <property type="match status" value="1"/>
</dbReference>
<dbReference type="Proteomes" id="UP000515163">
    <property type="component" value="Unplaced"/>
</dbReference>
<dbReference type="InterPro" id="IPR003903">
    <property type="entry name" value="UIM_dom"/>
</dbReference>
<dbReference type="GO" id="GO:0005634">
    <property type="term" value="C:nucleus"/>
    <property type="evidence" value="ECO:0007669"/>
    <property type="project" value="TreeGrafter"/>
</dbReference>
<dbReference type="KEGG" id="aten:116303019"/>
<accession>A0A6P8IPM9</accession>
<dbReference type="GO" id="GO:0005829">
    <property type="term" value="C:cytosol"/>
    <property type="evidence" value="ECO:0007669"/>
    <property type="project" value="TreeGrafter"/>
</dbReference>
<reference evidence="4" key="1">
    <citation type="submission" date="2025-08" db="UniProtKB">
        <authorList>
            <consortium name="RefSeq"/>
        </authorList>
    </citation>
    <scope>IDENTIFICATION</scope>
</reference>
<feature type="domain" description="USP" evidence="2">
    <location>
        <begin position="187"/>
        <end position="637"/>
    </location>
</feature>
<protein>
    <submittedName>
        <fullName evidence="4">Ubiquitin carboxyl-terminal hydrolase 25-like</fullName>
    </submittedName>
</protein>
<dbReference type="PANTHER" id="PTHR24006">
    <property type="entry name" value="UBIQUITIN CARBOXYL-TERMINAL HYDROLASE"/>
    <property type="match status" value="1"/>
</dbReference>
<feature type="compositionally biased region" description="Polar residues" evidence="1">
    <location>
        <begin position="1"/>
        <end position="11"/>
    </location>
</feature>
<dbReference type="InterPro" id="IPR018200">
    <property type="entry name" value="USP_CS"/>
</dbReference>
<dbReference type="FunCoup" id="A0A6P8IPM9">
    <property type="interactions" value="2597"/>
</dbReference>
<dbReference type="PANTHER" id="PTHR24006:SF944">
    <property type="entry name" value="UBIQUITIN CARBOXYL-TERMINAL HYDROLASE"/>
    <property type="match status" value="1"/>
</dbReference>
<dbReference type="PROSITE" id="PS50235">
    <property type="entry name" value="USP_3"/>
    <property type="match status" value="1"/>
</dbReference>
<dbReference type="GO" id="GO:0016579">
    <property type="term" value="P:protein deubiquitination"/>
    <property type="evidence" value="ECO:0007669"/>
    <property type="project" value="InterPro"/>
</dbReference>
<dbReference type="Pfam" id="PF00443">
    <property type="entry name" value="UCH"/>
    <property type="match status" value="1"/>
</dbReference>
<dbReference type="InterPro" id="IPR001394">
    <property type="entry name" value="Peptidase_C19_UCH"/>
</dbReference>
<dbReference type="Gene3D" id="3.90.70.10">
    <property type="entry name" value="Cysteine proteinases"/>
    <property type="match status" value="1"/>
</dbReference>
<dbReference type="Gene3D" id="1.10.8.10">
    <property type="entry name" value="DNA helicase RuvA subunit, C-terminal domain"/>
    <property type="match status" value="1"/>
</dbReference>
<gene>
    <name evidence="4" type="primary">LOC116303019</name>
</gene>
<dbReference type="CDD" id="cd02665">
    <property type="entry name" value="Peptidase_C19I"/>
    <property type="match status" value="1"/>
</dbReference>
<feature type="region of interest" description="Disordered" evidence="1">
    <location>
        <begin position="1"/>
        <end position="30"/>
    </location>
</feature>
<proteinExistence type="predicted"/>
<keyword evidence="3" id="KW-1185">Reference proteome</keyword>
<evidence type="ECO:0000313" key="4">
    <source>
        <dbReference type="RefSeq" id="XP_031568318.1"/>
    </source>
</evidence>
<feature type="compositionally biased region" description="Basic and acidic residues" evidence="1">
    <location>
        <begin position="12"/>
        <end position="29"/>
    </location>
</feature>
<dbReference type="GeneID" id="116303019"/>
<sequence length="1017" mass="116185">MAHSKNYQPGTESHDSRTAVLQDKDKPMDCSDQVTTEDNQVIQQLCEVTGAAYDQAFNAFIAANGNVENALTFLTNPEHITDGTSQKGMQTSVVKNCQTSKDDVIDLTKDKDERDEDLEKAIALSLQESHSSAPQGITAEEQDISRVLEASLIENKPGLKRKRGDPWMTFVDPVNPHERKRSDGTPVGFKNVGNTCWFSAVIQSLFHLPVFRKLVLHCTLPDINQNNSKETHRISFMQELRKLFALLIGSKRKYVDPTKAVEILKEALQYNGSESNPGNQQDVSEFTHKLLEWLEDTFKVETCAASSKQEKSSNNPVMELFFGQSKVEGVYEGKNFSNLEMFGAYPVQVQGYNNLHDSLEGGMARGEIEPANNEQTHKSDQEHWFTRLPAVLKFMLSRFLFNQNTSRAEKIHERFCFDTTIYMDRYLEKNKDITRIRREEVKKLKERHQLLRNSLDSYTNYGTGARHSHIQDILDSSLQFVQSTDPINDSTCCDVEMKPVIPEPPRSHGMTSLRPAPRYISLSERQSIEACLKRWRTEVEQDVQVISKSLKEVEESISVMYDDEEMKKVPYRLHAVLVHEGQASGGHYWAYIYNPTDKQWRKFNDITVSQVTWEEVERESLGGYRHVSAYGLMYVDGSREDQVLATETPDHLPQYLQRLVDEDNINFEKELVEWDEKQAAAAAAAKASSDDKSKVAATVSSRPDLVLDAEASCAVSPHDHTPITHLSSLQDIDNLLDKMCSNEKLRLEKIADEHPPDGLRDLRLEYIGHYLILCGAPQYVVEWTILKQIVDDTKSRDDSCLRIKRRAIELLNKPDPEKLEELNKWKEKYQVFERVNSCFLTGLEHLHNNKYKEALPYLVHAYTLNHKLQDAAHPSQSMDEALLAFCRRQCFLELNEHAIALFEAQDKTTLCDGLDLVSELVVPCIPSLITSPHAEDREAVEQIRNRWFTYLGSSMLDEKRREKLQDFLPKLLDVTSEGHQEIRPPPVLRPTSSRDLCERFTKAMELVHANMAFSAKA</sequence>
<evidence type="ECO:0000313" key="3">
    <source>
        <dbReference type="Proteomes" id="UP000515163"/>
    </source>
</evidence>
<dbReference type="InterPro" id="IPR038765">
    <property type="entry name" value="Papain-like_cys_pep_sf"/>
</dbReference>
<dbReference type="InParanoid" id="A0A6P8IPM9"/>
<name>A0A6P8IPM9_ACTTE</name>